<protein>
    <recommendedName>
        <fullName evidence="2 5">Methionyl-tRNA formyltransferase</fullName>
        <ecNumber evidence="2 5">2.1.2.9</ecNumber>
    </recommendedName>
</protein>
<dbReference type="EMBL" id="CP076128">
    <property type="protein sequence ID" value="QWG06384.1"/>
    <property type="molecule type" value="Genomic_DNA"/>
</dbReference>
<dbReference type="Gene3D" id="3.40.50.12230">
    <property type="match status" value="1"/>
</dbReference>
<keyword evidence="3 5" id="KW-0808">Transferase</keyword>
<sequence length="307" mass="34465">MEKNLKIVFMGTPDFAVPSLQVLVENGYNVVGVITAPDKPAGRGRKLQSSPVKQYAESVGLHIMQPTNLKNAAFQQELKELEVDLQIVVAFRMLPEAVWDMPRIGTFNLHGSLLPDYRGAAPINWAIINGEKVTGVTTFFLQHEIDTGDIILQQEEPILEEDTVGDVYGRLMQVGGKLVLKTVQLVEQGDYKTTPQKIVGEPKMAPKIFKETCKVDFSKDTETVYNFIRGLSPYPAAWTEIQGKTYKLFKVSKVNDDTLEANEDGFVTDNKSFFYIKTADGFISVDEWQMQGKKRMEVKAFLLGTKF</sequence>
<accession>A0ABX8GS27</accession>
<reference evidence="8 9" key="1">
    <citation type="submission" date="2021-05" db="EMBL/GenBank/DDBJ databases">
        <title>Comparative genomic studies on the polysaccharide-degrading batcterial strains of the Flammeovirga genus.</title>
        <authorList>
            <person name="Zewei F."/>
            <person name="Zheng Z."/>
            <person name="Yu L."/>
            <person name="Ruyue G."/>
            <person name="Yanhong M."/>
            <person name="Yuanyuan C."/>
            <person name="Jingyan G."/>
            <person name="Wenjun H."/>
        </authorList>
    </citation>
    <scope>NUCLEOTIDE SEQUENCE [LARGE SCALE GENOMIC DNA]</scope>
    <source>
        <strain evidence="8 9">YS10</strain>
    </source>
</reference>
<dbReference type="InterPro" id="IPR011034">
    <property type="entry name" value="Formyl_transferase-like_C_sf"/>
</dbReference>
<dbReference type="GO" id="GO:0004479">
    <property type="term" value="F:methionyl-tRNA formyltransferase activity"/>
    <property type="evidence" value="ECO:0007669"/>
    <property type="project" value="UniProtKB-EC"/>
</dbReference>
<evidence type="ECO:0000313" key="9">
    <source>
        <dbReference type="Proteomes" id="UP000682802"/>
    </source>
</evidence>
<comment type="similarity">
    <text evidence="1 5">Belongs to the Fmt family.</text>
</comment>
<dbReference type="HAMAP" id="MF_00182">
    <property type="entry name" value="Formyl_trans"/>
    <property type="match status" value="1"/>
</dbReference>
<dbReference type="InterPro" id="IPR041711">
    <property type="entry name" value="Met-tRNA-FMT_N"/>
</dbReference>
<evidence type="ECO:0000259" key="7">
    <source>
        <dbReference type="Pfam" id="PF02911"/>
    </source>
</evidence>
<dbReference type="InterPro" id="IPR005794">
    <property type="entry name" value="Fmt"/>
</dbReference>
<dbReference type="RefSeq" id="WP_144073803.1">
    <property type="nucleotide sequence ID" value="NZ_CP076128.1"/>
</dbReference>
<dbReference type="PANTHER" id="PTHR11138">
    <property type="entry name" value="METHIONYL-TRNA FORMYLTRANSFERASE"/>
    <property type="match status" value="1"/>
</dbReference>
<evidence type="ECO:0000256" key="5">
    <source>
        <dbReference type="HAMAP-Rule" id="MF_00182"/>
    </source>
</evidence>
<feature type="domain" description="Formyl transferase C-terminal" evidence="7">
    <location>
        <begin position="207"/>
        <end position="304"/>
    </location>
</feature>
<evidence type="ECO:0000313" key="8">
    <source>
        <dbReference type="EMBL" id="QWG06384.1"/>
    </source>
</evidence>
<organism evidence="8 9">
    <name type="scientific">Flammeovirga kamogawensis</name>
    <dbReference type="NCBI Taxonomy" id="373891"/>
    <lineage>
        <taxon>Bacteria</taxon>
        <taxon>Pseudomonadati</taxon>
        <taxon>Bacteroidota</taxon>
        <taxon>Cytophagia</taxon>
        <taxon>Cytophagales</taxon>
        <taxon>Flammeovirgaceae</taxon>
        <taxon>Flammeovirga</taxon>
    </lineage>
</organism>
<evidence type="ECO:0000256" key="1">
    <source>
        <dbReference type="ARBA" id="ARBA00010699"/>
    </source>
</evidence>
<name>A0ABX8GS27_9BACT</name>
<dbReference type="EC" id="2.1.2.9" evidence="2 5"/>
<dbReference type="SUPFAM" id="SSF53328">
    <property type="entry name" value="Formyltransferase"/>
    <property type="match status" value="1"/>
</dbReference>
<dbReference type="Pfam" id="PF00551">
    <property type="entry name" value="Formyl_trans_N"/>
    <property type="match status" value="1"/>
</dbReference>
<dbReference type="InterPro" id="IPR044135">
    <property type="entry name" value="Met-tRNA-FMT_C"/>
</dbReference>
<keyword evidence="9" id="KW-1185">Reference proteome</keyword>
<comment type="function">
    <text evidence="5">Attaches a formyl group to the free amino group of methionyl-tRNA(fMet). The formyl group appears to play a dual role in the initiator identity of N-formylmethionyl-tRNA by promoting its recognition by IF2 and preventing the misappropriation of this tRNA by the elongation apparatus.</text>
</comment>
<dbReference type="InterPro" id="IPR002376">
    <property type="entry name" value="Formyl_transf_N"/>
</dbReference>
<evidence type="ECO:0000259" key="6">
    <source>
        <dbReference type="Pfam" id="PF00551"/>
    </source>
</evidence>
<dbReference type="CDD" id="cd08646">
    <property type="entry name" value="FMT_core_Met-tRNA-FMT_N"/>
    <property type="match status" value="1"/>
</dbReference>
<feature type="binding site" evidence="5">
    <location>
        <begin position="112"/>
        <end position="115"/>
    </location>
    <ligand>
        <name>(6S)-5,6,7,8-tetrahydrofolate</name>
        <dbReference type="ChEBI" id="CHEBI:57453"/>
    </ligand>
</feature>
<evidence type="ECO:0000256" key="4">
    <source>
        <dbReference type="ARBA" id="ARBA00022917"/>
    </source>
</evidence>
<dbReference type="PANTHER" id="PTHR11138:SF5">
    <property type="entry name" value="METHIONYL-TRNA FORMYLTRANSFERASE, MITOCHONDRIAL"/>
    <property type="match status" value="1"/>
</dbReference>
<evidence type="ECO:0000256" key="2">
    <source>
        <dbReference type="ARBA" id="ARBA00012261"/>
    </source>
</evidence>
<dbReference type="NCBIfam" id="TIGR00460">
    <property type="entry name" value="fmt"/>
    <property type="match status" value="1"/>
</dbReference>
<dbReference type="InterPro" id="IPR005793">
    <property type="entry name" value="Formyl_trans_C"/>
</dbReference>
<dbReference type="InterPro" id="IPR036477">
    <property type="entry name" value="Formyl_transf_N_sf"/>
</dbReference>
<feature type="domain" description="Formyl transferase N-terminal" evidence="6">
    <location>
        <begin position="6"/>
        <end position="181"/>
    </location>
</feature>
<proteinExistence type="inferred from homology"/>
<evidence type="ECO:0000256" key="3">
    <source>
        <dbReference type="ARBA" id="ARBA00022679"/>
    </source>
</evidence>
<gene>
    <name evidence="5 8" type="primary">fmt</name>
    <name evidence="8" type="ORF">KM029_13720</name>
</gene>
<dbReference type="Proteomes" id="UP000682802">
    <property type="component" value="Chromosome 1"/>
</dbReference>
<dbReference type="Pfam" id="PF02911">
    <property type="entry name" value="Formyl_trans_C"/>
    <property type="match status" value="1"/>
</dbReference>
<comment type="catalytic activity">
    <reaction evidence="5">
        <text>L-methionyl-tRNA(fMet) + (6R)-10-formyltetrahydrofolate = N-formyl-L-methionyl-tRNA(fMet) + (6S)-5,6,7,8-tetrahydrofolate + H(+)</text>
        <dbReference type="Rhea" id="RHEA:24380"/>
        <dbReference type="Rhea" id="RHEA-COMP:9952"/>
        <dbReference type="Rhea" id="RHEA-COMP:9953"/>
        <dbReference type="ChEBI" id="CHEBI:15378"/>
        <dbReference type="ChEBI" id="CHEBI:57453"/>
        <dbReference type="ChEBI" id="CHEBI:78530"/>
        <dbReference type="ChEBI" id="CHEBI:78844"/>
        <dbReference type="ChEBI" id="CHEBI:195366"/>
        <dbReference type="EC" id="2.1.2.9"/>
    </reaction>
</comment>
<dbReference type="CDD" id="cd08704">
    <property type="entry name" value="Met_tRNA_FMT_C"/>
    <property type="match status" value="1"/>
</dbReference>
<dbReference type="SUPFAM" id="SSF50486">
    <property type="entry name" value="FMT C-terminal domain-like"/>
    <property type="match status" value="1"/>
</dbReference>
<keyword evidence="4 5" id="KW-0648">Protein biosynthesis</keyword>